<gene>
    <name evidence="4" type="ORF">Rhopal_002279-T1</name>
</gene>
<accession>A0AAV5GJB2</accession>
<dbReference type="GO" id="GO:0016616">
    <property type="term" value="F:oxidoreductase activity, acting on the CH-OH group of donors, NAD or NADP as acceptor"/>
    <property type="evidence" value="ECO:0007669"/>
    <property type="project" value="TreeGrafter"/>
</dbReference>
<keyword evidence="5" id="KW-1185">Reference proteome</keyword>
<reference evidence="4 5" key="1">
    <citation type="submission" date="2021-12" db="EMBL/GenBank/DDBJ databases">
        <title>High titer production of polyol ester of fatty acids by Rhodotorula paludigena BS15 towards product separation-free biomass refinery.</title>
        <authorList>
            <person name="Mano J."/>
            <person name="Ono H."/>
            <person name="Tanaka T."/>
            <person name="Naito K."/>
            <person name="Sushida H."/>
            <person name="Ike M."/>
            <person name="Tokuyasu K."/>
            <person name="Kitaoka M."/>
        </authorList>
    </citation>
    <scope>NUCLEOTIDE SEQUENCE [LARGE SCALE GENOMIC DNA]</scope>
    <source>
        <strain evidence="4 5">BS15</strain>
    </source>
</reference>
<dbReference type="Pfam" id="PF01370">
    <property type="entry name" value="Epimerase"/>
    <property type="match status" value="1"/>
</dbReference>
<evidence type="ECO:0000313" key="5">
    <source>
        <dbReference type="Proteomes" id="UP001342314"/>
    </source>
</evidence>
<comment type="similarity">
    <text evidence="2">Belongs to the NAD(P)-dependent epimerase/dehydratase family. Dihydroflavonol-4-reductase subfamily.</text>
</comment>
<feature type="domain" description="NAD-dependent epimerase/dehydratase" evidence="3">
    <location>
        <begin position="11"/>
        <end position="244"/>
    </location>
</feature>
<comment type="caution">
    <text evidence="4">The sequence shown here is derived from an EMBL/GenBank/DDBJ whole genome shotgun (WGS) entry which is preliminary data.</text>
</comment>
<dbReference type="Proteomes" id="UP001342314">
    <property type="component" value="Unassembled WGS sequence"/>
</dbReference>
<dbReference type="SUPFAM" id="SSF51735">
    <property type="entry name" value="NAD(P)-binding Rossmann-fold domains"/>
    <property type="match status" value="1"/>
</dbReference>
<dbReference type="PANTHER" id="PTHR10366:SF564">
    <property type="entry name" value="STEROL-4-ALPHA-CARBOXYLATE 3-DEHYDROGENASE, DECARBOXYLATING"/>
    <property type="match status" value="1"/>
</dbReference>
<dbReference type="EMBL" id="BQKY01000004">
    <property type="protein sequence ID" value="GJN89299.1"/>
    <property type="molecule type" value="Genomic_DNA"/>
</dbReference>
<organism evidence="4 5">
    <name type="scientific">Rhodotorula paludigena</name>
    <dbReference type="NCBI Taxonomy" id="86838"/>
    <lineage>
        <taxon>Eukaryota</taxon>
        <taxon>Fungi</taxon>
        <taxon>Dikarya</taxon>
        <taxon>Basidiomycota</taxon>
        <taxon>Pucciniomycotina</taxon>
        <taxon>Microbotryomycetes</taxon>
        <taxon>Sporidiobolales</taxon>
        <taxon>Sporidiobolaceae</taxon>
        <taxon>Rhodotorula</taxon>
    </lineage>
</organism>
<name>A0AAV5GJB2_9BASI</name>
<dbReference type="InterPro" id="IPR001509">
    <property type="entry name" value="Epimerase_deHydtase"/>
</dbReference>
<evidence type="ECO:0000256" key="2">
    <source>
        <dbReference type="ARBA" id="ARBA00023445"/>
    </source>
</evidence>
<evidence type="ECO:0000313" key="4">
    <source>
        <dbReference type="EMBL" id="GJN89299.1"/>
    </source>
</evidence>
<evidence type="ECO:0000256" key="1">
    <source>
        <dbReference type="ARBA" id="ARBA00023002"/>
    </source>
</evidence>
<protein>
    <recommendedName>
        <fullName evidence="3">NAD-dependent epimerase/dehydratase domain-containing protein</fullName>
    </recommendedName>
</protein>
<dbReference type="InterPro" id="IPR050425">
    <property type="entry name" value="NAD(P)_dehydrat-like"/>
</dbReference>
<sequence length="323" mass="35489">MPSVDNASRLVLVSGVSGFLGSATALEFLERGWKDPHHRDHIEFVIVRELAEPGAFDEAIKGVDAVAHTASPFFFNFKDGVKELLEPALKGTVSMLEAAAREASVKNVVITSSLAAAQDPAKGLDPGFTRTSEVWSPFTWEQALVEKEPHMVYLMSKTFAERAAWDFYEKEKPGFTLATIVPPIILGPALQPLSSLGDLNVSAAVVKRIIDAPTIPPTAVPVFVNVLDCAKGHVEAIERGRTNRYLFIGADNDYCAIAQYLREEFPEQAHRIPTEGNPVGPHWAFDCSPAINELGIEFTDLRTTIRQAGEQLFRLEKEFADTQ</sequence>
<dbReference type="Gene3D" id="3.40.50.720">
    <property type="entry name" value="NAD(P)-binding Rossmann-like Domain"/>
    <property type="match status" value="1"/>
</dbReference>
<proteinExistence type="inferred from homology"/>
<evidence type="ECO:0000259" key="3">
    <source>
        <dbReference type="Pfam" id="PF01370"/>
    </source>
</evidence>
<dbReference type="InterPro" id="IPR036291">
    <property type="entry name" value="NAD(P)-bd_dom_sf"/>
</dbReference>
<dbReference type="PANTHER" id="PTHR10366">
    <property type="entry name" value="NAD DEPENDENT EPIMERASE/DEHYDRATASE"/>
    <property type="match status" value="1"/>
</dbReference>
<dbReference type="AlphaFoldDB" id="A0AAV5GJB2"/>
<keyword evidence="1" id="KW-0560">Oxidoreductase</keyword>